<feature type="compositionally biased region" description="Low complexity" evidence="1">
    <location>
        <begin position="24"/>
        <end position="35"/>
    </location>
</feature>
<name>A0ABP0STG3_9DINO</name>
<evidence type="ECO:0000256" key="1">
    <source>
        <dbReference type="SAM" id="MobiDB-lite"/>
    </source>
</evidence>
<organism evidence="3 4">
    <name type="scientific">Durusdinium trenchii</name>
    <dbReference type="NCBI Taxonomy" id="1381693"/>
    <lineage>
        <taxon>Eukaryota</taxon>
        <taxon>Sar</taxon>
        <taxon>Alveolata</taxon>
        <taxon>Dinophyceae</taxon>
        <taxon>Suessiales</taxon>
        <taxon>Symbiodiniaceae</taxon>
        <taxon>Durusdinium</taxon>
    </lineage>
</organism>
<feature type="domain" description="Reverse transcriptase Ty1/copia-type" evidence="2">
    <location>
        <begin position="441"/>
        <end position="614"/>
    </location>
</feature>
<feature type="non-terminal residue" evidence="3">
    <location>
        <position position="682"/>
    </location>
</feature>
<feature type="region of interest" description="Disordered" evidence="1">
    <location>
        <begin position="14"/>
        <end position="51"/>
    </location>
</feature>
<dbReference type="InterPro" id="IPR013103">
    <property type="entry name" value="RVT_2"/>
</dbReference>
<feature type="compositionally biased region" description="Basic and acidic residues" evidence="1">
    <location>
        <begin position="39"/>
        <end position="50"/>
    </location>
</feature>
<reference evidence="3 4" key="1">
    <citation type="submission" date="2024-02" db="EMBL/GenBank/DDBJ databases">
        <authorList>
            <person name="Chen Y."/>
            <person name="Shah S."/>
            <person name="Dougan E. K."/>
            <person name="Thang M."/>
            <person name="Chan C."/>
        </authorList>
    </citation>
    <scope>NUCLEOTIDE SEQUENCE [LARGE SCALE GENOMIC DNA]</scope>
</reference>
<proteinExistence type="predicted"/>
<sequence length="682" mass="76158">MVLTEEEQKELLRLQEKAKEGVKQSAGSSQRSAGGMTDASRRRRDDKPQAEEFELVAPFDEELGYYNLYDTQNTGIALPKDCETATQWGSTKVVMEKYKAEGLSYEKLVLRAVHGDKEADRYCRFIMNKYGDSTMATQGPDFARFLLRVKFDQQKRVEGFVRTFVKQSEVVLQQRFPRRRLQVDRSFVLNSSESSALTIVSDTIRRIDYEAARFAKLIGTLPAHVDQTGLGLPEPDLLVILMRSLPEAAYEAQSVPAAIEYFPETPPEALPIEPDVALEKRETEQTQETPGEQYQRVAKRPADKDIEDLEKEIKGTMSVILFDTDVESEALDFFCSLSGRPLSEGREHEFGFQSITSPEVFDGELTSIKFDTSGKHENVAMPLGGGTVLVWKPNEVIDDSSLELLNVDLRFVGMQEEVTNLEGCETGILMHGPEVDAVKRVNSQVRVVPTRWVCAYKDETRVRTRIVAKDYNRGASARKLGYSSPTPSIEGLHLVLVLAGRHDYRLKTLDIGHAFMNSPLPSDQLVILRMPLSVSHVDGSVAFLKLKRALNGLRDASLHWMKLLSETIKALGLWSTELEPCIFQGHVHDESGESVGTVILLAYVDDLIMASSTEAAESMVVDAIARVVPTKDTGTILPSQEGGGKVTFIGRDIFRHAFEPAVHIMVKPEYLASAFKEYGIDK</sequence>
<gene>
    <name evidence="3" type="ORF">SCF082_LOCUS53447</name>
</gene>
<protein>
    <submittedName>
        <fullName evidence="3">Transposon Ty4-J Gag-Pol polyprotein (TY4A-TY4B) (Transposon Ty4 TYA-TYB polyprotein)</fullName>
    </submittedName>
</protein>
<evidence type="ECO:0000313" key="3">
    <source>
        <dbReference type="EMBL" id="CAK9115485.1"/>
    </source>
</evidence>
<feature type="region of interest" description="Disordered" evidence="1">
    <location>
        <begin position="280"/>
        <end position="302"/>
    </location>
</feature>
<dbReference type="Pfam" id="PF07727">
    <property type="entry name" value="RVT_2"/>
    <property type="match status" value="1"/>
</dbReference>
<dbReference type="Proteomes" id="UP001642464">
    <property type="component" value="Unassembled WGS sequence"/>
</dbReference>
<evidence type="ECO:0000259" key="2">
    <source>
        <dbReference type="Pfam" id="PF07727"/>
    </source>
</evidence>
<feature type="compositionally biased region" description="Low complexity" evidence="1">
    <location>
        <begin position="286"/>
        <end position="295"/>
    </location>
</feature>
<comment type="caution">
    <text evidence="3">The sequence shown here is derived from an EMBL/GenBank/DDBJ whole genome shotgun (WGS) entry which is preliminary data.</text>
</comment>
<evidence type="ECO:0000313" key="4">
    <source>
        <dbReference type="Proteomes" id="UP001642464"/>
    </source>
</evidence>
<keyword evidence="4" id="KW-1185">Reference proteome</keyword>
<accession>A0ABP0STG3</accession>
<dbReference type="EMBL" id="CAXAMM010044641">
    <property type="protein sequence ID" value="CAK9115485.1"/>
    <property type="molecule type" value="Genomic_DNA"/>
</dbReference>